<accession>A0A074WJE0</accession>
<protein>
    <recommendedName>
        <fullName evidence="4">Hydrophobic surface binding protein A</fullName>
    </recommendedName>
</protein>
<dbReference type="GO" id="GO:0005576">
    <property type="term" value="C:extracellular region"/>
    <property type="evidence" value="ECO:0007669"/>
    <property type="project" value="TreeGrafter"/>
</dbReference>
<dbReference type="EMBL" id="KL584710">
    <property type="protein sequence ID" value="KEQ73133.1"/>
    <property type="molecule type" value="Genomic_DNA"/>
</dbReference>
<dbReference type="PANTHER" id="PTHR38123:SF1">
    <property type="entry name" value="HYDROPHOBIC SURFACE BINDING PROTEIN"/>
    <property type="match status" value="1"/>
</dbReference>
<sequence length="174" mass="18571">MRLLSTISTLLLSVSTVISASVDDVVNDITVLDQDVQDLTSMVRGYQGGLIAQGPLLLQLTKVHIATRKGGYDASTLPTTPLSESDALRLIEHVNTTLAVDNPIAVDVLKSKKALFDASGTDPFIKAGLQILLDDHLYFSNEVLERTPQDLIAEANQVVDVISNALQGGIAAFS</sequence>
<evidence type="ECO:0000313" key="2">
    <source>
        <dbReference type="EMBL" id="KEQ73133.1"/>
    </source>
</evidence>
<dbReference type="STRING" id="1043004.A0A074WJE0"/>
<keyword evidence="3" id="KW-1185">Reference proteome</keyword>
<dbReference type="Pfam" id="PF12296">
    <property type="entry name" value="HsbA"/>
    <property type="match status" value="1"/>
</dbReference>
<keyword evidence="1" id="KW-0732">Signal</keyword>
<evidence type="ECO:0000256" key="1">
    <source>
        <dbReference type="SAM" id="SignalP"/>
    </source>
</evidence>
<dbReference type="Proteomes" id="UP000027730">
    <property type="component" value="Unassembled WGS sequence"/>
</dbReference>
<dbReference type="HOGENOM" id="CLU_108093_0_0_1"/>
<dbReference type="OrthoDB" id="2422134at2759"/>
<proteinExistence type="predicted"/>
<dbReference type="PANTHER" id="PTHR38123">
    <property type="entry name" value="CELL WALL SERINE-THREONINE-RICH GALACTOMANNOPROTEIN MP1 (AFU_ORTHOLOGUE AFUA_4G03240)"/>
    <property type="match status" value="1"/>
</dbReference>
<gene>
    <name evidence="2" type="ORF">M436DRAFT_47208</name>
</gene>
<feature type="chain" id="PRO_5001701518" description="Hydrophobic surface binding protein A" evidence="1">
    <location>
        <begin position="20"/>
        <end position="174"/>
    </location>
</feature>
<organism evidence="2 3">
    <name type="scientific">Aureobasidium namibiae CBS 147.97</name>
    <dbReference type="NCBI Taxonomy" id="1043004"/>
    <lineage>
        <taxon>Eukaryota</taxon>
        <taxon>Fungi</taxon>
        <taxon>Dikarya</taxon>
        <taxon>Ascomycota</taxon>
        <taxon>Pezizomycotina</taxon>
        <taxon>Dothideomycetes</taxon>
        <taxon>Dothideomycetidae</taxon>
        <taxon>Dothideales</taxon>
        <taxon>Saccotheciaceae</taxon>
        <taxon>Aureobasidium</taxon>
    </lineage>
</organism>
<dbReference type="AlphaFoldDB" id="A0A074WJE0"/>
<dbReference type="GeneID" id="25410671"/>
<dbReference type="Gene3D" id="1.20.1280.140">
    <property type="match status" value="1"/>
</dbReference>
<dbReference type="RefSeq" id="XP_013426999.1">
    <property type="nucleotide sequence ID" value="XM_013571545.1"/>
</dbReference>
<evidence type="ECO:0008006" key="4">
    <source>
        <dbReference type="Google" id="ProtNLM"/>
    </source>
</evidence>
<evidence type="ECO:0000313" key="3">
    <source>
        <dbReference type="Proteomes" id="UP000027730"/>
    </source>
</evidence>
<feature type="signal peptide" evidence="1">
    <location>
        <begin position="1"/>
        <end position="19"/>
    </location>
</feature>
<reference evidence="2 3" key="1">
    <citation type="journal article" date="2014" name="BMC Genomics">
        <title>Genome sequencing of four Aureobasidium pullulans varieties: biotechnological potential, stress tolerance, and description of new species.</title>
        <authorList>
            <person name="Gostin Ar C."/>
            <person name="Ohm R.A."/>
            <person name="Kogej T."/>
            <person name="Sonjak S."/>
            <person name="Turk M."/>
            <person name="Zajc J."/>
            <person name="Zalar P."/>
            <person name="Grube M."/>
            <person name="Sun H."/>
            <person name="Han J."/>
            <person name="Sharma A."/>
            <person name="Chiniquy J."/>
            <person name="Ngan C.Y."/>
            <person name="Lipzen A."/>
            <person name="Barry K."/>
            <person name="Grigoriev I.V."/>
            <person name="Gunde-Cimerman N."/>
        </authorList>
    </citation>
    <scope>NUCLEOTIDE SEQUENCE [LARGE SCALE GENOMIC DNA]</scope>
    <source>
        <strain evidence="2 3">CBS 147.97</strain>
    </source>
</reference>
<dbReference type="InterPro" id="IPR021054">
    <property type="entry name" value="Cell_wall_mannoprotein_1"/>
</dbReference>
<name>A0A074WJE0_9PEZI</name>